<keyword evidence="2" id="KW-0418">Kinase</keyword>
<dbReference type="InterPro" id="IPR004363">
    <property type="entry name" value="Methylgl_synth"/>
</dbReference>
<feature type="domain" description="DAGKc" evidence="1">
    <location>
        <begin position="1"/>
        <end position="130"/>
    </location>
</feature>
<reference evidence="2 3" key="1">
    <citation type="submission" date="2019-07" db="EMBL/GenBank/DDBJ databases">
        <title>Whole genome shotgun sequence of Cellulomonas soli NBRC 109434.</title>
        <authorList>
            <person name="Hosoyama A."/>
            <person name="Uohara A."/>
            <person name="Ohji S."/>
            <person name="Ichikawa N."/>
        </authorList>
    </citation>
    <scope>NUCLEOTIDE SEQUENCE [LARGE SCALE GENOMIC DNA]</scope>
    <source>
        <strain evidence="2 3">NBRC 109434</strain>
    </source>
</reference>
<dbReference type="PROSITE" id="PS50146">
    <property type="entry name" value="DAGK"/>
    <property type="match status" value="1"/>
</dbReference>
<dbReference type="InterPro" id="IPR001206">
    <property type="entry name" value="Diacylglycerol_kinase_cat_dom"/>
</dbReference>
<dbReference type="PANTHER" id="PTHR30492:SF0">
    <property type="entry name" value="METHYLGLYOXAL SYNTHASE"/>
    <property type="match status" value="1"/>
</dbReference>
<evidence type="ECO:0000313" key="3">
    <source>
        <dbReference type="Proteomes" id="UP000321798"/>
    </source>
</evidence>
<accession>A0A512PGV6</accession>
<keyword evidence="2" id="KW-0808">Transferase</keyword>
<dbReference type="RefSeq" id="WP_146954208.1">
    <property type="nucleotide sequence ID" value="NZ_BAABBJ010000001.1"/>
</dbReference>
<dbReference type="SUPFAM" id="SSF111331">
    <property type="entry name" value="NAD kinase/diacylglycerol kinase-like"/>
    <property type="match status" value="1"/>
</dbReference>
<dbReference type="Gene3D" id="3.40.50.10330">
    <property type="entry name" value="Probable inorganic polyphosphate/atp-NAD kinase, domain 1"/>
    <property type="match status" value="1"/>
</dbReference>
<dbReference type="GO" id="GO:0005829">
    <property type="term" value="C:cytosol"/>
    <property type="evidence" value="ECO:0007669"/>
    <property type="project" value="TreeGrafter"/>
</dbReference>
<dbReference type="Pfam" id="PF00781">
    <property type="entry name" value="DAGK_cat"/>
    <property type="match status" value="1"/>
</dbReference>
<dbReference type="AlphaFoldDB" id="A0A512PGV6"/>
<evidence type="ECO:0000313" key="2">
    <source>
        <dbReference type="EMBL" id="GEP70431.1"/>
    </source>
</evidence>
<dbReference type="InterPro" id="IPR045540">
    <property type="entry name" value="YegS/DAGK_C"/>
</dbReference>
<dbReference type="InterPro" id="IPR016064">
    <property type="entry name" value="NAD/diacylglycerol_kinase_sf"/>
</dbReference>
<organism evidence="2 3">
    <name type="scientific">Cellulomonas soli</name>
    <dbReference type="NCBI Taxonomy" id="931535"/>
    <lineage>
        <taxon>Bacteria</taxon>
        <taxon>Bacillati</taxon>
        <taxon>Actinomycetota</taxon>
        <taxon>Actinomycetes</taxon>
        <taxon>Micrococcales</taxon>
        <taxon>Cellulomonadaceae</taxon>
        <taxon>Cellulomonas</taxon>
    </lineage>
</organism>
<comment type="caution">
    <text evidence="2">The sequence shown here is derived from an EMBL/GenBank/DDBJ whole genome shotgun (WGS) entry which is preliminary data.</text>
</comment>
<gene>
    <name evidence="2" type="ORF">CSO01_31460</name>
</gene>
<name>A0A512PGV6_9CELL</name>
<sequence>MSRAAVVANPSKLDDAEATRRVLEEVSETHGWDRPLWVETTEEDPGGGQTREALAQGADLVCALGGDGTVRAVAEVLAGGDVPLGLLPAGTGNLLARALDLTLDSLEDAMTVALTGRTARIDVGTLRVDGSTDEQVFLVMAGMGLDAETMDRADERLKGAVGWPAYLVSGMRAAIGGGFTAHVRTDDGPTVRRAVRSVVVGNSGRLQGGIELMPDARLDDGLLDVAVIAPRGLAGWVRTIVTIITSGRGHADLARLQGTTVRVAAGEPTATQLDGDPVGEHRQMVCRVRPGALLVRVGTTEG</sequence>
<dbReference type="GO" id="GO:0008929">
    <property type="term" value="F:methylglyoxal synthase activity"/>
    <property type="evidence" value="ECO:0007669"/>
    <property type="project" value="InterPro"/>
</dbReference>
<dbReference type="Proteomes" id="UP000321798">
    <property type="component" value="Unassembled WGS sequence"/>
</dbReference>
<dbReference type="Gene3D" id="2.60.200.40">
    <property type="match status" value="1"/>
</dbReference>
<evidence type="ECO:0000259" key="1">
    <source>
        <dbReference type="PROSITE" id="PS50146"/>
    </source>
</evidence>
<dbReference type="PANTHER" id="PTHR30492">
    <property type="entry name" value="METHYLGLYOXAL SYNTHASE"/>
    <property type="match status" value="1"/>
</dbReference>
<protein>
    <submittedName>
        <fullName evidence="2">Sphingosine kinase</fullName>
    </submittedName>
</protein>
<keyword evidence="3" id="KW-1185">Reference proteome</keyword>
<proteinExistence type="predicted"/>
<dbReference type="EMBL" id="BKAL01000013">
    <property type="protein sequence ID" value="GEP70431.1"/>
    <property type="molecule type" value="Genomic_DNA"/>
</dbReference>
<dbReference type="GO" id="GO:0016301">
    <property type="term" value="F:kinase activity"/>
    <property type="evidence" value="ECO:0007669"/>
    <property type="project" value="UniProtKB-KW"/>
</dbReference>
<dbReference type="Pfam" id="PF19279">
    <property type="entry name" value="YegS_C"/>
    <property type="match status" value="1"/>
</dbReference>
<dbReference type="GO" id="GO:0019242">
    <property type="term" value="P:methylglyoxal biosynthetic process"/>
    <property type="evidence" value="ECO:0007669"/>
    <property type="project" value="InterPro"/>
</dbReference>
<dbReference type="OrthoDB" id="3171056at2"/>
<dbReference type="InterPro" id="IPR017438">
    <property type="entry name" value="ATP-NAD_kinase_N"/>
</dbReference>